<sequence length="238" mass="25605">MNTAPAPPWRGAALRLLLRYWVRVSCVAWCVLSLVVLAMTGSSALLTEYGPDADGVMPSYGAWVRAYCLVIGVHLTWHSLPLHVSNSMTRRAFSRQALVFAVAIAGFTAALFTAGLGLEVLVYTAADQPHDWGFASLPSYLLESWLVHLVWLVGGAFAAACVYRFASRGLLVVPFVTLLIFPGDILLGRDSVALGTLPAYADQLALGWAVLGLLGITAVGTLLTWCLVRDVPIRPPAR</sequence>
<name>A0A5N5EEZ5_9ACTN</name>
<reference evidence="2 3" key="1">
    <citation type="submission" date="2019-09" db="EMBL/GenBank/DDBJ databases">
        <authorList>
            <person name="Liu P."/>
        </authorList>
    </citation>
    <scope>NUCLEOTIDE SEQUENCE [LARGE SCALE GENOMIC DNA]</scope>
    <source>
        <strain evidence="2 3">TRM68085</strain>
    </source>
</reference>
<keyword evidence="3" id="KW-1185">Reference proteome</keyword>
<accession>A0A5N5EEZ5</accession>
<dbReference type="EMBL" id="VYUA01000036">
    <property type="protein sequence ID" value="KAB2589087.1"/>
    <property type="molecule type" value="Genomic_DNA"/>
</dbReference>
<feature type="transmembrane region" description="Helical" evidence="1">
    <location>
        <begin position="208"/>
        <end position="228"/>
    </location>
</feature>
<proteinExistence type="predicted"/>
<feature type="transmembrane region" description="Helical" evidence="1">
    <location>
        <begin position="20"/>
        <end position="40"/>
    </location>
</feature>
<keyword evidence="1" id="KW-0812">Transmembrane</keyword>
<feature type="transmembrane region" description="Helical" evidence="1">
    <location>
        <begin position="170"/>
        <end position="188"/>
    </location>
</feature>
<feature type="transmembrane region" description="Helical" evidence="1">
    <location>
        <begin position="145"/>
        <end position="163"/>
    </location>
</feature>
<evidence type="ECO:0000313" key="2">
    <source>
        <dbReference type="EMBL" id="KAB2589087.1"/>
    </source>
</evidence>
<evidence type="ECO:0000256" key="1">
    <source>
        <dbReference type="SAM" id="Phobius"/>
    </source>
</evidence>
<dbReference type="RefSeq" id="WP_128852371.1">
    <property type="nucleotide sequence ID" value="NZ_JBHUTW010000002.1"/>
</dbReference>
<dbReference type="Proteomes" id="UP000326907">
    <property type="component" value="Unassembled WGS sequence"/>
</dbReference>
<comment type="caution">
    <text evidence="2">The sequence shown here is derived from an EMBL/GenBank/DDBJ whole genome shotgun (WGS) entry which is preliminary data.</text>
</comment>
<feature type="transmembrane region" description="Helical" evidence="1">
    <location>
        <begin position="60"/>
        <end position="77"/>
    </location>
</feature>
<dbReference type="AlphaFoldDB" id="A0A5N5EEZ5"/>
<gene>
    <name evidence="2" type="ORF">F5983_29080</name>
</gene>
<keyword evidence="1" id="KW-1133">Transmembrane helix</keyword>
<feature type="transmembrane region" description="Helical" evidence="1">
    <location>
        <begin position="98"/>
        <end position="125"/>
    </location>
</feature>
<evidence type="ECO:0000313" key="3">
    <source>
        <dbReference type="Proteomes" id="UP000326907"/>
    </source>
</evidence>
<protein>
    <submittedName>
        <fullName evidence="2">Uncharacterized protein</fullName>
    </submittedName>
</protein>
<keyword evidence="1" id="KW-0472">Membrane</keyword>
<organism evidence="2 3">
    <name type="scientific">Streptomyces arboris</name>
    <dbReference type="NCBI Taxonomy" id="2600619"/>
    <lineage>
        <taxon>Bacteria</taxon>
        <taxon>Bacillati</taxon>
        <taxon>Actinomycetota</taxon>
        <taxon>Actinomycetes</taxon>
        <taxon>Kitasatosporales</taxon>
        <taxon>Streptomycetaceae</taxon>
        <taxon>Streptomyces</taxon>
    </lineage>
</organism>